<dbReference type="InterPro" id="IPR038495">
    <property type="entry name" value="ATPase_E_C"/>
</dbReference>
<dbReference type="Gene3D" id="3.30.2320.30">
    <property type="entry name" value="ATP synthase, E subunit, C-terminal"/>
    <property type="match status" value="1"/>
</dbReference>
<sequence length="212" mass="23736">MEELRSTEVLDKEIRADSTKKAARVLSEAQKTAASLIDGVEARLELAAEAAKKASQEKMRSYEKNLNASLPLEKQRCLVSFVYNSVIESMNLYFDSLDAEKHLEIIGTMIERTKKILEGKKINAVVVGFDKTAAEKMLKDKFGENLAGCSEGKEILLRDEAVKGFSRREGIILSTDDSKIKCRLTLDEIIKEMLDEKSEELSLALFCGRLPE</sequence>
<gene>
    <name evidence="1" type="ORF">IWA51_08750</name>
</gene>
<organism evidence="1 2">
    <name type="scientific">Treponema peruense</name>
    <dbReference type="NCBI Taxonomy" id="2787628"/>
    <lineage>
        <taxon>Bacteria</taxon>
        <taxon>Pseudomonadati</taxon>
        <taxon>Spirochaetota</taxon>
        <taxon>Spirochaetia</taxon>
        <taxon>Spirochaetales</taxon>
        <taxon>Treponemataceae</taxon>
        <taxon>Treponema</taxon>
    </lineage>
</organism>
<accession>A0A7T3RC47</accession>
<evidence type="ECO:0008006" key="3">
    <source>
        <dbReference type="Google" id="ProtNLM"/>
    </source>
</evidence>
<evidence type="ECO:0000313" key="1">
    <source>
        <dbReference type="EMBL" id="QQA00359.1"/>
    </source>
</evidence>
<proteinExistence type="predicted"/>
<dbReference type="Proteomes" id="UP000595224">
    <property type="component" value="Chromosome"/>
</dbReference>
<dbReference type="RefSeq" id="WP_198442134.1">
    <property type="nucleotide sequence ID" value="NZ_CBCSHE010000001.1"/>
</dbReference>
<name>A0A7T3RC47_9SPIR</name>
<reference evidence="1 2" key="1">
    <citation type="submission" date="2020-11" db="EMBL/GenBank/DDBJ databases">
        <title>Treponema Peruensis nv. sp., first commensal Treponema isolated from human feces.</title>
        <authorList>
            <person name="Belkhou C."/>
            <person name="Raes J."/>
        </authorList>
    </citation>
    <scope>NUCLEOTIDE SEQUENCE [LARGE SCALE GENOMIC DNA]</scope>
    <source>
        <strain evidence="1 2">RCC2812</strain>
    </source>
</reference>
<dbReference type="KEGG" id="tper:IWA51_08750"/>
<protein>
    <recommendedName>
        <fullName evidence="3">V/A-type H+-transporting ATPase subunit E</fullName>
    </recommendedName>
</protein>
<evidence type="ECO:0000313" key="2">
    <source>
        <dbReference type="Proteomes" id="UP000595224"/>
    </source>
</evidence>
<dbReference type="SUPFAM" id="SSF160527">
    <property type="entry name" value="V-type ATPase subunit E-like"/>
    <property type="match status" value="1"/>
</dbReference>
<keyword evidence="2" id="KW-1185">Reference proteome</keyword>
<dbReference type="AlphaFoldDB" id="A0A7T3RC47"/>
<dbReference type="EMBL" id="CP064936">
    <property type="protein sequence ID" value="QQA00359.1"/>
    <property type="molecule type" value="Genomic_DNA"/>
</dbReference>